<accession>A0A831VPP7</accession>
<protein>
    <submittedName>
        <fullName evidence="1">Uncharacterized protein</fullName>
    </submittedName>
</protein>
<reference evidence="1" key="1">
    <citation type="journal article" date="2020" name="mSystems">
        <title>Genome- and Community-Level Interaction Insights into Carbon Utilization and Element Cycling Functions of Hydrothermarchaeota in Hydrothermal Sediment.</title>
        <authorList>
            <person name="Zhou Z."/>
            <person name="Liu Y."/>
            <person name="Xu W."/>
            <person name="Pan J."/>
            <person name="Luo Z.H."/>
            <person name="Li M."/>
        </authorList>
    </citation>
    <scope>NUCLEOTIDE SEQUENCE [LARGE SCALE GENOMIC DNA]</scope>
    <source>
        <strain evidence="1">HyVt-345</strain>
    </source>
</reference>
<gene>
    <name evidence="1" type="ORF">ENH87_19600</name>
</gene>
<organism evidence="1">
    <name type="scientific">Pricia antarctica</name>
    <dbReference type="NCBI Taxonomy" id="641691"/>
    <lineage>
        <taxon>Bacteria</taxon>
        <taxon>Pseudomonadati</taxon>
        <taxon>Bacteroidota</taxon>
        <taxon>Flavobacteriia</taxon>
        <taxon>Flavobacteriales</taxon>
        <taxon>Flavobacteriaceae</taxon>
        <taxon>Pricia</taxon>
    </lineage>
</organism>
<comment type="caution">
    <text evidence="1">The sequence shown here is derived from an EMBL/GenBank/DDBJ whole genome shotgun (WGS) entry which is preliminary data.</text>
</comment>
<proteinExistence type="predicted"/>
<dbReference type="AlphaFoldDB" id="A0A831VPP7"/>
<name>A0A831VPP7_9FLAO</name>
<dbReference type="Proteomes" id="UP000886191">
    <property type="component" value="Unassembled WGS sequence"/>
</dbReference>
<sequence length="82" mass="9631">MTKSLTTVRWLKKACGAFSPHMLLRGPVEAKDADRPPWLPRDFRLTEYDYRLMSSKLVSFSNRSIYNGNRVEVIFLIEILRK</sequence>
<dbReference type="EMBL" id="DRGL01000074">
    <property type="protein sequence ID" value="HEA23100.1"/>
    <property type="molecule type" value="Genomic_DNA"/>
</dbReference>
<evidence type="ECO:0000313" key="1">
    <source>
        <dbReference type="EMBL" id="HEA23100.1"/>
    </source>
</evidence>